<evidence type="ECO:0000313" key="4">
    <source>
        <dbReference type="Proteomes" id="UP000077552"/>
    </source>
</evidence>
<sequence>MVQINWTKQSTEDLKDILEYISKDSIKYAKFQVIRIRNRVKILYAYPYLGKIVSEMKNDSIRELIEGNYRIIYRIVSQNQVDILTDHHTSRDLLKRNIQ</sequence>
<dbReference type="PANTHER" id="PTHR33755:SF5">
    <property type="entry name" value="TYPE II TOXIN-ANTITOXIN SYSTEM RELE_PARE FAMILY TOXIN"/>
    <property type="match status" value="1"/>
</dbReference>
<dbReference type="InterPro" id="IPR035093">
    <property type="entry name" value="RelE/ParE_toxin_dom_sf"/>
</dbReference>
<accession>A0A1A9LAT0</accession>
<dbReference type="Proteomes" id="UP000077552">
    <property type="component" value="Unassembled WGS sequence"/>
</dbReference>
<dbReference type="RefSeq" id="WP_068763202.1">
    <property type="nucleotide sequence ID" value="NZ_LXIE01000050.1"/>
</dbReference>
<evidence type="ECO:0000256" key="2">
    <source>
        <dbReference type="ARBA" id="ARBA00022649"/>
    </source>
</evidence>
<dbReference type="EMBL" id="LXIE01000050">
    <property type="protein sequence ID" value="OAD90177.1"/>
    <property type="molecule type" value="Genomic_DNA"/>
</dbReference>
<evidence type="ECO:0000313" key="3">
    <source>
        <dbReference type="EMBL" id="OAD90177.1"/>
    </source>
</evidence>
<keyword evidence="2" id="KW-1277">Toxin-antitoxin system</keyword>
<name>A0A1A9LAT0_9FLAO</name>
<comment type="caution">
    <text evidence="3">The sequence shown here is derived from an EMBL/GenBank/DDBJ whole genome shotgun (WGS) entry which is preliminary data.</text>
</comment>
<dbReference type="Pfam" id="PF05016">
    <property type="entry name" value="ParE_toxin"/>
    <property type="match status" value="1"/>
</dbReference>
<dbReference type="PANTHER" id="PTHR33755">
    <property type="entry name" value="TOXIN PARE1-RELATED"/>
    <property type="match status" value="1"/>
</dbReference>
<dbReference type="STRING" id="1385699.A7A78_08155"/>
<gene>
    <name evidence="3" type="ORF">A7A78_08155</name>
</gene>
<organism evidence="3 4">
    <name type="scientific">Aequorivita soesokkakensis</name>
    <dbReference type="NCBI Taxonomy" id="1385699"/>
    <lineage>
        <taxon>Bacteria</taxon>
        <taxon>Pseudomonadati</taxon>
        <taxon>Bacteroidota</taxon>
        <taxon>Flavobacteriia</taxon>
        <taxon>Flavobacteriales</taxon>
        <taxon>Flavobacteriaceae</taxon>
        <taxon>Aequorivita</taxon>
    </lineage>
</organism>
<dbReference type="OrthoDB" id="5574284at2"/>
<dbReference type="InterPro" id="IPR007712">
    <property type="entry name" value="RelE/ParE_toxin"/>
</dbReference>
<dbReference type="SUPFAM" id="SSF143011">
    <property type="entry name" value="RelE-like"/>
    <property type="match status" value="1"/>
</dbReference>
<proteinExistence type="inferred from homology"/>
<dbReference type="NCBIfam" id="TIGR02385">
    <property type="entry name" value="RelE_StbE"/>
    <property type="match status" value="1"/>
</dbReference>
<comment type="similarity">
    <text evidence="1">Belongs to the RelE toxin family.</text>
</comment>
<protein>
    <submittedName>
        <fullName evidence="3">Plasmid stabilization protein</fullName>
    </submittedName>
</protein>
<evidence type="ECO:0000256" key="1">
    <source>
        <dbReference type="ARBA" id="ARBA00006226"/>
    </source>
</evidence>
<dbReference type="InterPro" id="IPR051803">
    <property type="entry name" value="TA_system_RelE-like_toxin"/>
</dbReference>
<dbReference type="AlphaFoldDB" id="A0A1A9LAT0"/>
<keyword evidence="4" id="KW-1185">Reference proteome</keyword>
<reference evidence="3 4" key="1">
    <citation type="submission" date="2016-05" db="EMBL/GenBank/DDBJ databases">
        <title>Genome sequencing of Vitellibacter soesokkakensis RSSK-12.</title>
        <authorList>
            <person name="Thevarajoo S."/>
            <person name="Selvaratnam C."/>
            <person name="Goh K.M."/>
            <person name="Chan K.-G."/>
            <person name="Chong C.S."/>
        </authorList>
    </citation>
    <scope>NUCLEOTIDE SEQUENCE [LARGE SCALE GENOMIC DNA]</scope>
    <source>
        <strain evidence="3 4">RSSK-12</strain>
    </source>
</reference>
<dbReference type="Gene3D" id="3.30.2310.20">
    <property type="entry name" value="RelE-like"/>
    <property type="match status" value="1"/>
</dbReference>